<organism evidence="1 2">
    <name type="scientific">Weissella paramesenteroides ATCC 33313</name>
    <dbReference type="NCBI Taxonomy" id="585506"/>
    <lineage>
        <taxon>Bacteria</taxon>
        <taxon>Bacillati</taxon>
        <taxon>Bacillota</taxon>
        <taxon>Bacilli</taxon>
        <taxon>Lactobacillales</taxon>
        <taxon>Lactobacillaceae</taxon>
        <taxon>Weissella</taxon>
    </lineage>
</organism>
<evidence type="ECO:0000313" key="1">
    <source>
        <dbReference type="EMBL" id="EER74342.1"/>
    </source>
</evidence>
<evidence type="ECO:0000313" key="2">
    <source>
        <dbReference type="Proteomes" id="UP000004528"/>
    </source>
</evidence>
<reference evidence="1 2" key="1">
    <citation type="submission" date="2009-04" db="EMBL/GenBank/DDBJ databases">
        <authorList>
            <person name="Qin X."/>
            <person name="Bachman B."/>
            <person name="Battles P."/>
            <person name="Bell A."/>
            <person name="Bess C."/>
            <person name="Bickham C."/>
            <person name="Chaboub L."/>
            <person name="Chen D."/>
            <person name="Coyle M."/>
            <person name="Deiros D.R."/>
            <person name="Dinh H."/>
            <person name="Forbes L."/>
            <person name="Fowler G."/>
            <person name="Francisco L."/>
            <person name="Fu Q."/>
            <person name="Gubbala S."/>
            <person name="Hale W."/>
            <person name="Han Y."/>
            <person name="Hemphill L."/>
            <person name="Highlander S.K."/>
            <person name="Hirani K."/>
            <person name="Hogues M."/>
            <person name="Jackson L."/>
            <person name="Jakkamsetti A."/>
            <person name="Javaid M."/>
            <person name="Jiang H."/>
            <person name="Korchina V."/>
            <person name="Kovar C."/>
            <person name="Lara F."/>
            <person name="Lee S."/>
            <person name="Mata R."/>
            <person name="Mathew T."/>
            <person name="Moen C."/>
            <person name="Morales K."/>
            <person name="Munidasa M."/>
            <person name="Nazareth L."/>
            <person name="Ngo R."/>
            <person name="Nguyen L."/>
            <person name="Okwuonu G."/>
            <person name="Ongeri F."/>
            <person name="Patil S."/>
            <person name="Petrosino J."/>
            <person name="Pham C."/>
            <person name="Pham P."/>
            <person name="Pu L.-L."/>
            <person name="Puazo M."/>
            <person name="Raj R."/>
            <person name="Reid J."/>
            <person name="Rouhana J."/>
            <person name="Saada N."/>
            <person name="Shang Y."/>
            <person name="Simmons D."/>
            <person name="Thornton R."/>
            <person name="Warren J."/>
            <person name="Weissenberger G."/>
            <person name="Zhang J."/>
            <person name="Zhang L."/>
            <person name="Zhou C."/>
            <person name="Zhu D."/>
            <person name="Muzny D."/>
            <person name="Worley K."/>
            <person name="Gibbs R."/>
        </authorList>
    </citation>
    <scope>NUCLEOTIDE SEQUENCE [LARGE SCALE GENOMIC DNA]</scope>
    <source>
        <strain evidence="1 2">ATCC 33313</strain>
    </source>
</reference>
<sequence>MEQKMIQKLQSMGLEAELTTVDTLLDELGASIGNNSCSVVVPREGD</sequence>
<proteinExistence type="predicted"/>
<dbReference type="RefSeq" id="WP_002827217.1">
    <property type="nucleotide sequence ID" value="NZ_GG697128.1"/>
</dbReference>
<gene>
    <name evidence="1" type="ORF">HMPREF0877_1443</name>
</gene>
<dbReference type="HOGENOM" id="CLU_3190614_0_0_9"/>
<name>C5RBU7_WEIPA</name>
<accession>C5RBU7</accession>
<dbReference type="STRING" id="585506.HMPREF0877_1443"/>
<dbReference type="AlphaFoldDB" id="C5RBU7"/>
<protein>
    <submittedName>
        <fullName evidence="1">Uncharacterized protein</fullName>
    </submittedName>
</protein>
<comment type="caution">
    <text evidence="1">The sequence shown here is derived from an EMBL/GenBank/DDBJ whole genome shotgun (WGS) entry which is preliminary data.</text>
</comment>
<dbReference type="EMBL" id="ACKU01000026">
    <property type="protein sequence ID" value="EER74342.1"/>
    <property type="molecule type" value="Genomic_DNA"/>
</dbReference>
<dbReference type="Proteomes" id="UP000004528">
    <property type="component" value="Unassembled WGS sequence"/>
</dbReference>
<keyword evidence="2" id="KW-1185">Reference proteome</keyword>